<feature type="transmembrane region" description="Helical" evidence="1">
    <location>
        <begin position="305"/>
        <end position="324"/>
    </location>
</feature>
<sequence>MLDSKITLTTQELVAALLLCRYEKAAEDIIHEQQLIRDEKDIEPFSIHAENLLKQKGHWDDDTESNLKEGLESIIHLLVQSKRKVRCTHRKKEMIIHHVQKDEMVVEEIEKQNHSISILKSREPFLEMLKTFYHSYSNKKPECDIFQMDEDSFDEFHEMEAEVIKRMAEDPKTHPTSSQFSFDFLANDQELDNISFFESDSITRQSRLDQVVFLLRNDNFIWHLGYENIKKNGSLYLQPVAVNEYFEKIVDTMNEFFDLEDKGFLFKFSFEKSRFLWLRSNFILLLLTALLLLNKPYWEKDANVMFFMFVFTAELFIILLSLVYGFQTKKTVTRPPSRAIRKTNIPIGIFVFSIFSLFFGFAMSGDIPYPNSALIIYLTINMVFAFVSLFVPTLIIKLYETNVYDESNGLVTDFFRYVAILVSSLNYEVQIVLARLPFVLQRLMGVIFIAALLWELTMIGLIFENN</sequence>
<evidence type="ECO:0000313" key="2">
    <source>
        <dbReference type="EMBL" id="OLF95745.1"/>
    </source>
</evidence>
<reference evidence="2 3" key="1">
    <citation type="journal article" date="2016" name="Front. Microbiol.">
        <title>High-Level Heat Resistance of Spores of Bacillus amyloliquefaciens and Bacillus licheniformis Results from the Presence of a spoVA Operon in a Tn1546 Transposon.</title>
        <authorList>
            <person name="Berendsen E.M."/>
            <person name="Koning R.A."/>
            <person name="Boekhorst J."/>
            <person name="de Jong A."/>
            <person name="Kuipers O.P."/>
            <person name="Wells-Bennik M.H."/>
        </authorList>
    </citation>
    <scope>NUCLEOTIDE SEQUENCE [LARGE SCALE GENOMIC DNA]</scope>
    <source>
        <strain evidence="2 3">B4121</strain>
    </source>
</reference>
<evidence type="ECO:0000256" key="1">
    <source>
        <dbReference type="SAM" id="Phobius"/>
    </source>
</evidence>
<feature type="transmembrane region" description="Helical" evidence="1">
    <location>
        <begin position="443"/>
        <end position="463"/>
    </location>
</feature>
<keyword evidence="1" id="KW-0812">Transmembrane</keyword>
<evidence type="ECO:0000313" key="3">
    <source>
        <dbReference type="Proteomes" id="UP000185604"/>
    </source>
</evidence>
<gene>
    <name evidence="2" type="ORF">B4121_1307</name>
</gene>
<organism evidence="2 3">
    <name type="scientific">Bacillus paralicheniformis</name>
    <dbReference type="NCBI Taxonomy" id="1648923"/>
    <lineage>
        <taxon>Bacteria</taxon>
        <taxon>Bacillati</taxon>
        <taxon>Bacillota</taxon>
        <taxon>Bacilli</taxon>
        <taxon>Bacillales</taxon>
        <taxon>Bacillaceae</taxon>
        <taxon>Bacillus</taxon>
    </lineage>
</organism>
<feature type="transmembrane region" description="Helical" evidence="1">
    <location>
        <begin position="375"/>
        <end position="396"/>
    </location>
</feature>
<proteinExistence type="predicted"/>
<feature type="transmembrane region" description="Helical" evidence="1">
    <location>
        <begin position="345"/>
        <end position="363"/>
    </location>
</feature>
<feature type="transmembrane region" description="Helical" evidence="1">
    <location>
        <begin position="417"/>
        <end position="437"/>
    </location>
</feature>
<keyword evidence="1" id="KW-1133">Transmembrane helix</keyword>
<dbReference type="EMBL" id="LKPO01000008">
    <property type="protein sequence ID" value="OLF95745.1"/>
    <property type="molecule type" value="Genomic_DNA"/>
</dbReference>
<dbReference type="AlphaFoldDB" id="A0A7Z0WZG8"/>
<protein>
    <submittedName>
        <fullName evidence="2">Uncharacterized protein</fullName>
    </submittedName>
</protein>
<comment type="caution">
    <text evidence="2">The sequence shown here is derived from an EMBL/GenBank/DDBJ whole genome shotgun (WGS) entry which is preliminary data.</text>
</comment>
<feature type="transmembrane region" description="Helical" evidence="1">
    <location>
        <begin position="276"/>
        <end position="293"/>
    </location>
</feature>
<name>A0A7Z0WZG8_9BACI</name>
<accession>A0A7Z0WZG8</accession>
<dbReference type="Proteomes" id="UP000185604">
    <property type="component" value="Unassembled WGS sequence"/>
</dbReference>
<dbReference type="RefSeq" id="WP_224146270.1">
    <property type="nucleotide sequence ID" value="NZ_CAOJBV010000005.1"/>
</dbReference>
<keyword evidence="1" id="KW-0472">Membrane</keyword>